<accession>A0A0F5VAK4</accession>
<feature type="transmembrane region" description="Helical" evidence="1">
    <location>
        <begin position="124"/>
        <end position="148"/>
    </location>
</feature>
<feature type="transmembrane region" description="Helical" evidence="1">
    <location>
        <begin position="81"/>
        <end position="104"/>
    </location>
</feature>
<keyword evidence="1" id="KW-0812">Transmembrane</keyword>
<feature type="transmembrane region" description="Helical" evidence="1">
    <location>
        <begin position="7"/>
        <end position="25"/>
    </location>
</feature>
<name>A0A0F5VAK4_9GAMM</name>
<reference evidence="2 3" key="1">
    <citation type="submission" date="2014-12" db="EMBL/GenBank/DDBJ databases">
        <title>Mercury Reductase activity and rhizosphere competence traits in the genome of root associated Photobacterium halotolerans MELD1.</title>
        <authorList>
            <person name="Mathew D.C."/>
            <person name="Huang C.-C."/>
        </authorList>
    </citation>
    <scope>NUCLEOTIDE SEQUENCE [LARGE SCALE GENOMIC DNA]</scope>
    <source>
        <strain evidence="2 3">MELD1</strain>
    </source>
</reference>
<protein>
    <recommendedName>
        <fullName evidence="4">Ferric oxidoreductase domain-containing protein</fullName>
    </recommendedName>
</protein>
<keyword evidence="1" id="KW-1133">Transmembrane helix</keyword>
<dbReference type="PATRIC" id="fig|265726.11.peg.1217"/>
<evidence type="ECO:0000313" key="3">
    <source>
        <dbReference type="Proteomes" id="UP000033633"/>
    </source>
</evidence>
<comment type="caution">
    <text evidence="2">The sequence shown here is derived from an EMBL/GenBank/DDBJ whole genome shotgun (WGS) entry which is preliminary data.</text>
</comment>
<feature type="transmembrane region" description="Helical" evidence="1">
    <location>
        <begin position="155"/>
        <end position="176"/>
    </location>
</feature>
<proteinExistence type="predicted"/>
<keyword evidence="1" id="KW-0472">Membrane</keyword>
<dbReference type="STRING" id="265726.KY46_14835"/>
<sequence length="215" mass="24029">MLKINRVQCLFVTLFVVFLPLIVWSKNTGNPLLYFTDVVPAGQGVYVLSKLAALISLLLFGVQALIGLFQVKFSFANKQRVHRWVGVSVLLMVLLHVSGFIAATSLRSGHFTGHFLLPDIDDYYHARITVGLVALILILSAVFARIWLSGTLQKWGHLFAMPAFYLAAWHALSIGTESRHPIIQMVLIVLMILIGIGILRRLLLRLKPMRRVSTG</sequence>
<evidence type="ECO:0000256" key="1">
    <source>
        <dbReference type="SAM" id="Phobius"/>
    </source>
</evidence>
<dbReference type="Proteomes" id="UP000033633">
    <property type="component" value="Unassembled WGS sequence"/>
</dbReference>
<dbReference type="AlphaFoldDB" id="A0A0F5VAK4"/>
<feature type="transmembrane region" description="Helical" evidence="1">
    <location>
        <begin position="45"/>
        <end position="69"/>
    </location>
</feature>
<evidence type="ECO:0000313" key="2">
    <source>
        <dbReference type="EMBL" id="KKC99112.1"/>
    </source>
</evidence>
<dbReference type="RefSeq" id="WP_046221419.1">
    <property type="nucleotide sequence ID" value="NZ_JWYV01000013.1"/>
</dbReference>
<keyword evidence="3" id="KW-1185">Reference proteome</keyword>
<dbReference type="OrthoDB" id="5829358at2"/>
<organism evidence="2 3">
    <name type="scientific">Photobacterium halotolerans</name>
    <dbReference type="NCBI Taxonomy" id="265726"/>
    <lineage>
        <taxon>Bacteria</taxon>
        <taxon>Pseudomonadati</taxon>
        <taxon>Pseudomonadota</taxon>
        <taxon>Gammaproteobacteria</taxon>
        <taxon>Vibrionales</taxon>
        <taxon>Vibrionaceae</taxon>
        <taxon>Photobacterium</taxon>
    </lineage>
</organism>
<dbReference type="EMBL" id="JWYV01000013">
    <property type="protein sequence ID" value="KKC99112.1"/>
    <property type="molecule type" value="Genomic_DNA"/>
</dbReference>
<gene>
    <name evidence="2" type="ORF">KY46_14835</name>
</gene>
<feature type="transmembrane region" description="Helical" evidence="1">
    <location>
        <begin position="182"/>
        <end position="203"/>
    </location>
</feature>
<evidence type="ECO:0008006" key="4">
    <source>
        <dbReference type="Google" id="ProtNLM"/>
    </source>
</evidence>